<gene>
    <name evidence="1" type="ORF">B0T24DRAFT_638401</name>
</gene>
<name>A0AAE0JYA8_9PEZI</name>
<sequence>MVSRLYIFRRYLVLVFCAFPHPLPPSISAPLVHLSYDLSVHSHHTAAYYSLSAFLGRIVHTRGFRVAPLSTSSSFARLCFVITIIYPLHYDNYVIAILPISFEIFISTFRSTPGSDRF</sequence>
<accession>A0AAE0JYA8</accession>
<reference evidence="1" key="2">
    <citation type="submission" date="2023-06" db="EMBL/GenBank/DDBJ databases">
        <authorList>
            <consortium name="Lawrence Berkeley National Laboratory"/>
            <person name="Haridas S."/>
            <person name="Hensen N."/>
            <person name="Bonometti L."/>
            <person name="Westerberg I."/>
            <person name="Brannstrom I.O."/>
            <person name="Guillou S."/>
            <person name="Cros-Aarteil S."/>
            <person name="Calhoun S."/>
            <person name="Kuo A."/>
            <person name="Mondo S."/>
            <person name="Pangilinan J."/>
            <person name="Riley R."/>
            <person name="Labutti K."/>
            <person name="Andreopoulos B."/>
            <person name="Lipzen A."/>
            <person name="Chen C."/>
            <person name="Yanf M."/>
            <person name="Daum C."/>
            <person name="Ng V."/>
            <person name="Clum A."/>
            <person name="Steindorff A."/>
            <person name="Ohm R."/>
            <person name="Martin F."/>
            <person name="Silar P."/>
            <person name="Natvig D."/>
            <person name="Lalanne C."/>
            <person name="Gautier V."/>
            <person name="Ament-Velasquez S.L."/>
            <person name="Kruys A."/>
            <person name="Hutchinson M.I."/>
            <person name="Powell A.J."/>
            <person name="Barry K."/>
            <person name="Miller A.N."/>
            <person name="Grigoriev I.V."/>
            <person name="Debuchy R."/>
            <person name="Gladieux P."/>
            <person name="Thoren M.H."/>
            <person name="Johannesson H."/>
        </authorList>
    </citation>
    <scope>NUCLEOTIDE SEQUENCE</scope>
    <source>
        <strain evidence="1">CBS 958.72</strain>
    </source>
</reference>
<comment type="caution">
    <text evidence="1">The sequence shown here is derived from an EMBL/GenBank/DDBJ whole genome shotgun (WGS) entry which is preliminary data.</text>
</comment>
<keyword evidence="2" id="KW-1185">Reference proteome</keyword>
<organism evidence="1 2">
    <name type="scientific">Lasiosphaeria ovina</name>
    <dbReference type="NCBI Taxonomy" id="92902"/>
    <lineage>
        <taxon>Eukaryota</taxon>
        <taxon>Fungi</taxon>
        <taxon>Dikarya</taxon>
        <taxon>Ascomycota</taxon>
        <taxon>Pezizomycotina</taxon>
        <taxon>Sordariomycetes</taxon>
        <taxon>Sordariomycetidae</taxon>
        <taxon>Sordariales</taxon>
        <taxon>Lasiosphaeriaceae</taxon>
        <taxon>Lasiosphaeria</taxon>
    </lineage>
</organism>
<dbReference type="Proteomes" id="UP001287356">
    <property type="component" value="Unassembled WGS sequence"/>
</dbReference>
<evidence type="ECO:0000313" key="1">
    <source>
        <dbReference type="EMBL" id="KAK3366290.1"/>
    </source>
</evidence>
<proteinExistence type="predicted"/>
<evidence type="ECO:0000313" key="2">
    <source>
        <dbReference type="Proteomes" id="UP001287356"/>
    </source>
</evidence>
<dbReference type="AlphaFoldDB" id="A0AAE0JYA8"/>
<reference evidence="1" key="1">
    <citation type="journal article" date="2023" name="Mol. Phylogenet. Evol.">
        <title>Genome-scale phylogeny and comparative genomics of the fungal order Sordariales.</title>
        <authorList>
            <person name="Hensen N."/>
            <person name="Bonometti L."/>
            <person name="Westerberg I."/>
            <person name="Brannstrom I.O."/>
            <person name="Guillou S."/>
            <person name="Cros-Aarteil S."/>
            <person name="Calhoun S."/>
            <person name="Haridas S."/>
            <person name="Kuo A."/>
            <person name="Mondo S."/>
            <person name="Pangilinan J."/>
            <person name="Riley R."/>
            <person name="LaButti K."/>
            <person name="Andreopoulos B."/>
            <person name="Lipzen A."/>
            <person name="Chen C."/>
            <person name="Yan M."/>
            <person name="Daum C."/>
            <person name="Ng V."/>
            <person name="Clum A."/>
            <person name="Steindorff A."/>
            <person name="Ohm R.A."/>
            <person name="Martin F."/>
            <person name="Silar P."/>
            <person name="Natvig D.O."/>
            <person name="Lalanne C."/>
            <person name="Gautier V."/>
            <person name="Ament-Velasquez S.L."/>
            <person name="Kruys A."/>
            <person name="Hutchinson M.I."/>
            <person name="Powell A.J."/>
            <person name="Barry K."/>
            <person name="Miller A.N."/>
            <person name="Grigoriev I.V."/>
            <person name="Debuchy R."/>
            <person name="Gladieux P."/>
            <person name="Hiltunen Thoren M."/>
            <person name="Johannesson H."/>
        </authorList>
    </citation>
    <scope>NUCLEOTIDE SEQUENCE</scope>
    <source>
        <strain evidence="1">CBS 958.72</strain>
    </source>
</reference>
<protein>
    <submittedName>
        <fullName evidence="1">Uncharacterized protein</fullName>
    </submittedName>
</protein>
<dbReference type="EMBL" id="JAULSN010000008">
    <property type="protein sequence ID" value="KAK3366290.1"/>
    <property type="molecule type" value="Genomic_DNA"/>
</dbReference>